<dbReference type="Proteomes" id="UP000631114">
    <property type="component" value="Unassembled WGS sequence"/>
</dbReference>
<protein>
    <recommendedName>
        <fullName evidence="2">Peptidase C1A papain C-terminal domain-containing protein</fullName>
    </recommendedName>
</protein>
<dbReference type="InterPro" id="IPR013128">
    <property type="entry name" value="Peptidase_C1A"/>
</dbReference>
<dbReference type="PROSITE" id="PS00640">
    <property type="entry name" value="THIOL_PROTEASE_ASN"/>
    <property type="match status" value="1"/>
</dbReference>
<comment type="caution">
    <text evidence="3">The sequence shown here is derived from an EMBL/GenBank/DDBJ whole genome shotgun (WGS) entry which is preliminary data.</text>
</comment>
<evidence type="ECO:0000313" key="4">
    <source>
        <dbReference type="Proteomes" id="UP000631114"/>
    </source>
</evidence>
<reference evidence="3 4" key="1">
    <citation type="submission" date="2020-10" db="EMBL/GenBank/DDBJ databases">
        <title>The Coptis chinensis genome and diversification of protoberbering-type alkaloids.</title>
        <authorList>
            <person name="Wang B."/>
            <person name="Shu S."/>
            <person name="Song C."/>
            <person name="Liu Y."/>
        </authorList>
    </citation>
    <scope>NUCLEOTIDE SEQUENCE [LARGE SCALE GENOMIC DNA]</scope>
    <source>
        <strain evidence="3">HL-2020</strain>
        <tissue evidence="3">Leaf</tissue>
    </source>
</reference>
<dbReference type="AlphaFoldDB" id="A0A835LP67"/>
<dbReference type="OrthoDB" id="10253408at2759"/>
<sequence length="162" mass="18008">MRRMLLLGWKCRQRLEAHVEQMFDGLDDLDGSHEINKHTDGATGGIFDIKHLKDPSTAGMKAEISSSVECSLLEFFKPSAVREGRTTTECILRLAKQKYPDLNAFIESAVGYGTTSNSTKYWLVKNSWGTTWGENGYIRMQCDIGAAEGICSIAMMASYPTV</sequence>
<name>A0A835LP67_9MAGN</name>
<dbReference type="Pfam" id="PF00112">
    <property type="entry name" value="Peptidase_C1"/>
    <property type="match status" value="1"/>
</dbReference>
<accession>A0A835LP67</accession>
<evidence type="ECO:0000256" key="1">
    <source>
        <dbReference type="ARBA" id="ARBA00008455"/>
    </source>
</evidence>
<organism evidence="3 4">
    <name type="scientific">Coptis chinensis</name>
    <dbReference type="NCBI Taxonomy" id="261450"/>
    <lineage>
        <taxon>Eukaryota</taxon>
        <taxon>Viridiplantae</taxon>
        <taxon>Streptophyta</taxon>
        <taxon>Embryophyta</taxon>
        <taxon>Tracheophyta</taxon>
        <taxon>Spermatophyta</taxon>
        <taxon>Magnoliopsida</taxon>
        <taxon>Ranunculales</taxon>
        <taxon>Ranunculaceae</taxon>
        <taxon>Coptidoideae</taxon>
        <taxon>Coptis</taxon>
    </lineage>
</organism>
<evidence type="ECO:0000259" key="2">
    <source>
        <dbReference type="Pfam" id="PF00112"/>
    </source>
</evidence>
<dbReference type="Gene3D" id="3.90.70.10">
    <property type="entry name" value="Cysteine proteinases"/>
    <property type="match status" value="1"/>
</dbReference>
<dbReference type="SUPFAM" id="SSF54001">
    <property type="entry name" value="Cysteine proteinases"/>
    <property type="match status" value="1"/>
</dbReference>
<dbReference type="InterPro" id="IPR000668">
    <property type="entry name" value="Peptidase_C1A_C"/>
</dbReference>
<feature type="domain" description="Peptidase C1A papain C-terminal" evidence="2">
    <location>
        <begin position="108"/>
        <end position="161"/>
    </location>
</feature>
<gene>
    <name evidence="3" type="ORF">IFM89_031063</name>
</gene>
<dbReference type="PANTHER" id="PTHR12411">
    <property type="entry name" value="CYSTEINE PROTEASE FAMILY C1-RELATED"/>
    <property type="match status" value="1"/>
</dbReference>
<dbReference type="EMBL" id="JADFTS010000008">
    <property type="protein sequence ID" value="KAF9594461.1"/>
    <property type="molecule type" value="Genomic_DNA"/>
</dbReference>
<keyword evidence="4" id="KW-1185">Reference proteome</keyword>
<evidence type="ECO:0000313" key="3">
    <source>
        <dbReference type="EMBL" id="KAF9594461.1"/>
    </source>
</evidence>
<comment type="similarity">
    <text evidence="1">Belongs to the peptidase C1 family.</text>
</comment>
<dbReference type="GO" id="GO:0006508">
    <property type="term" value="P:proteolysis"/>
    <property type="evidence" value="ECO:0007669"/>
    <property type="project" value="InterPro"/>
</dbReference>
<dbReference type="InterPro" id="IPR025661">
    <property type="entry name" value="Pept_asp_AS"/>
</dbReference>
<dbReference type="GO" id="GO:0008234">
    <property type="term" value="F:cysteine-type peptidase activity"/>
    <property type="evidence" value="ECO:0007669"/>
    <property type="project" value="InterPro"/>
</dbReference>
<proteinExistence type="inferred from homology"/>
<dbReference type="InterPro" id="IPR038765">
    <property type="entry name" value="Papain-like_cys_pep_sf"/>
</dbReference>